<reference evidence="2 3" key="1">
    <citation type="journal article" date="2019" name="Appl. Microbiol. Biotechnol.">
        <title>Genome sequence of Isaria javanica and comparative genome analysis insights into family S53 peptidase evolution in fungal entomopathogens.</title>
        <authorList>
            <person name="Lin R."/>
            <person name="Zhang X."/>
            <person name="Xin B."/>
            <person name="Zou M."/>
            <person name="Gao Y."/>
            <person name="Qin F."/>
            <person name="Hu Q."/>
            <person name="Xie B."/>
            <person name="Cheng X."/>
        </authorList>
    </citation>
    <scope>NUCLEOTIDE SEQUENCE [LARGE SCALE GENOMIC DNA]</scope>
    <source>
        <strain evidence="2 3">IJ1G</strain>
    </source>
</reference>
<keyword evidence="3" id="KW-1185">Reference proteome</keyword>
<accession>A0A545VCD7</accession>
<comment type="caution">
    <text evidence="2">The sequence shown here is derived from an EMBL/GenBank/DDBJ whole genome shotgun (WGS) entry which is preliminary data.</text>
</comment>
<dbReference type="Proteomes" id="UP000315783">
    <property type="component" value="Unassembled WGS sequence"/>
</dbReference>
<evidence type="ECO:0000313" key="2">
    <source>
        <dbReference type="EMBL" id="TQV99395.1"/>
    </source>
</evidence>
<feature type="region of interest" description="Disordered" evidence="1">
    <location>
        <begin position="1"/>
        <end position="53"/>
    </location>
</feature>
<proteinExistence type="predicted"/>
<feature type="compositionally biased region" description="Low complexity" evidence="1">
    <location>
        <begin position="12"/>
        <end position="25"/>
    </location>
</feature>
<organism evidence="2 3">
    <name type="scientific">Cordyceps javanica</name>
    <dbReference type="NCBI Taxonomy" id="43265"/>
    <lineage>
        <taxon>Eukaryota</taxon>
        <taxon>Fungi</taxon>
        <taxon>Dikarya</taxon>
        <taxon>Ascomycota</taxon>
        <taxon>Pezizomycotina</taxon>
        <taxon>Sordariomycetes</taxon>
        <taxon>Hypocreomycetidae</taxon>
        <taxon>Hypocreales</taxon>
        <taxon>Cordycipitaceae</taxon>
        <taxon>Cordyceps</taxon>
    </lineage>
</organism>
<sequence length="116" mass="12485">MPSAPGPRFDSRATSTSTSTSASRTDASERGPRRSSRRARSSAAGLSEASQHRAVNEVVDAAGSSETVTLVVGVAVRETMNTDKEPRDAGWHEPTKWPWPRNPVHGISVEFLLSKL</sequence>
<name>A0A545VCD7_9HYPO</name>
<dbReference type="AlphaFoldDB" id="A0A545VCD7"/>
<evidence type="ECO:0000313" key="3">
    <source>
        <dbReference type="Proteomes" id="UP000315783"/>
    </source>
</evidence>
<gene>
    <name evidence="2" type="ORF">IF1G_01610</name>
</gene>
<dbReference type="EMBL" id="SPUK01000002">
    <property type="protein sequence ID" value="TQV99395.1"/>
    <property type="molecule type" value="Genomic_DNA"/>
</dbReference>
<feature type="compositionally biased region" description="Basic and acidic residues" evidence="1">
    <location>
        <begin position="80"/>
        <end position="95"/>
    </location>
</feature>
<protein>
    <submittedName>
        <fullName evidence="2">Uncharacterized protein</fullName>
    </submittedName>
</protein>
<evidence type="ECO:0000256" key="1">
    <source>
        <dbReference type="SAM" id="MobiDB-lite"/>
    </source>
</evidence>
<feature type="region of interest" description="Disordered" evidence="1">
    <location>
        <begin position="79"/>
        <end position="102"/>
    </location>
</feature>